<dbReference type="STRING" id="27342.A0A0H2S1P0"/>
<dbReference type="OrthoDB" id="10027013at2759"/>
<dbReference type="Proteomes" id="UP000053477">
    <property type="component" value="Unassembled WGS sequence"/>
</dbReference>
<dbReference type="SUPFAM" id="SSF53335">
    <property type="entry name" value="S-adenosyl-L-methionine-dependent methyltransferases"/>
    <property type="match status" value="1"/>
</dbReference>
<dbReference type="EMBL" id="KQ085896">
    <property type="protein sequence ID" value="KLO18265.1"/>
    <property type="molecule type" value="Genomic_DNA"/>
</dbReference>
<accession>A0A0H2S1P0</accession>
<keyword evidence="2" id="KW-0489">Methyltransferase</keyword>
<evidence type="ECO:0000256" key="1">
    <source>
        <dbReference type="ARBA" id="ARBA00008361"/>
    </source>
</evidence>
<dbReference type="InterPro" id="IPR013216">
    <property type="entry name" value="Methyltransf_11"/>
</dbReference>
<feature type="region of interest" description="Disordered" evidence="4">
    <location>
        <begin position="293"/>
        <end position="323"/>
    </location>
</feature>
<proteinExistence type="inferred from homology"/>
<dbReference type="InParanoid" id="A0A0H2S1P0"/>
<keyword evidence="7" id="KW-1185">Reference proteome</keyword>
<dbReference type="InterPro" id="IPR029063">
    <property type="entry name" value="SAM-dependent_MTases_sf"/>
</dbReference>
<protein>
    <recommendedName>
        <fullName evidence="5">Methyltransferase type 11 domain-containing protein</fullName>
    </recommendedName>
</protein>
<sequence>MATFSKVGFSVDKYAIARPTYPRQLFDSIFRYHELGPQGENAAPMEGKPRWDVAVDLGCGTGQATVELHPFKRIVGVDPSQKMLESARKYADTFVSEEGKSNPSEGNQFGFVQSAAEELGFLKDGSVDLVVSAQAAHWFDWNRLWPELSRVLRKNATVAFWGYSDFRLTRYPSLSPTITQYMQGTDPANSLGCHWEPGRAVINNHLRSIPSAASVVPNAFFGEQRLYYTGSYYPSLPSPLPVILRKKVSWDGFYAYLQSFSSLHTFHERYPEDLKHPEGSIAQRFMETLKTEMKKADEAKSDSTEDSESSANTTADDVDKEEEVEIEWPLALVLVKRT</sequence>
<evidence type="ECO:0000256" key="3">
    <source>
        <dbReference type="ARBA" id="ARBA00022679"/>
    </source>
</evidence>
<feature type="domain" description="Methyltransferase type 11" evidence="5">
    <location>
        <begin position="55"/>
        <end position="159"/>
    </location>
</feature>
<gene>
    <name evidence="6" type="ORF">SCHPADRAFT_820169</name>
</gene>
<dbReference type="PANTHER" id="PTHR44942">
    <property type="entry name" value="METHYLTRANSF_11 DOMAIN-CONTAINING PROTEIN"/>
    <property type="match status" value="1"/>
</dbReference>
<dbReference type="PANTHER" id="PTHR44942:SF4">
    <property type="entry name" value="METHYLTRANSFERASE TYPE 11 DOMAIN-CONTAINING PROTEIN"/>
    <property type="match status" value="1"/>
</dbReference>
<dbReference type="Pfam" id="PF08241">
    <property type="entry name" value="Methyltransf_11"/>
    <property type="match status" value="1"/>
</dbReference>
<reference evidence="6 7" key="1">
    <citation type="submission" date="2015-04" db="EMBL/GenBank/DDBJ databases">
        <title>Complete genome sequence of Schizopora paradoxa KUC8140, a cosmopolitan wood degrader in East Asia.</title>
        <authorList>
            <consortium name="DOE Joint Genome Institute"/>
            <person name="Min B."/>
            <person name="Park H."/>
            <person name="Jang Y."/>
            <person name="Kim J.-J."/>
            <person name="Kim K.H."/>
            <person name="Pangilinan J."/>
            <person name="Lipzen A."/>
            <person name="Riley R."/>
            <person name="Grigoriev I.V."/>
            <person name="Spatafora J.W."/>
            <person name="Choi I.-G."/>
        </authorList>
    </citation>
    <scope>NUCLEOTIDE SEQUENCE [LARGE SCALE GENOMIC DNA]</scope>
    <source>
        <strain evidence="6 7">KUC8140</strain>
    </source>
</reference>
<dbReference type="InterPro" id="IPR051052">
    <property type="entry name" value="Diverse_substrate_MTase"/>
</dbReference>
<name>A0A0H2S1P0_9AGAM</name>
<dbReference type="CDD" id="cd02440">
    <property type="entry name" value="AdoMet_MTases"/>
    <property type="match status" value="1"/>
</dbReference>
<dbReference type="GO" id="GO:0032259">
    <property type="term" value="P:methylation"/>
    <property type="evidence" value="ECO:0007669"/>
    <property type="project" value="UniProtKB-KW"/>
</dbReference>
<organism evidence="6 7">
    <name type="scientific">Schizopora paradoxa</name>
    <dbReference type="NCBI Taxonomy" id="27342"/>
    <lineage>
        <taxon>Eukaryota</taxon>
        <taxon>Fungi</taxon>
        <taxon>Dikarya</taxon>
        <taxon>Basidiomycota</taxon>
        <taxon>Agaricomycotina</taxon>
        <taxon>Agaricomycetes</taxon>
        <taxon>Hymenochaetales</taxon>
        <taxon>Schizoporaceae</taxon>
        <taxon>Schizopora</taxon>
    </lineage>
</organism>
<comment type="similarity">
    <text evidence="1">Belongs to the methyltransferase superfamily.</text>
</comment>
<dbReference type="AlphaFoldDB" id="A0A0H2S1P0"/>
<evidence type="ECO:0000259" key="5">
    <source>
        <dbReference type="Pfam" id="PF08241"/>
    </source>
</evidence>
<evidence type="ECO:0000313" key="7">
    <source>
        <dbReference type="Proteomes" id="UP000053477"/>
    </source>
</evidence>
<dbReference type="GO" id="GO:0008757">
    <property type="term" value="F:S-adenosylmethionine-dependent methyltransferase activity"/>
    <property type="evidence" value="ECO:0007669"/>
    <property type="project" value="InterPro"/>
</dbReference>
<dbReference type="Gene3D" id="3.40.50.150">
    <property type="entry name" value="Vaccinia Virus protein VP39"/>
    <property type="match status" value="1"/>
</dbReference>
<evidence type="ECO:0000256" key="2">
    <source>
        <dbReference type="ARBA" id="ARBA00022603"/>
    </source>
</evidence>
<evidence type="ECO:0000256" key="4">
    <source>
        <dbReference type="SAM" id="MobiDB-lite"/>
    </source>
</evidence>
<evidence type="ECO:0000313" key="6">
    <source>
        <dbReference type="EMBL" id="KLO18265.1"/>
    </source>
</evidence>
<feature type="compositionally biased region" description="Basic and acidic residues" evidence="4">
    <location>
        <begin position="293"/>
        <end position="303"/>
    </location>
</feature>
<keyword evidence="3" id="KW-0808">Transferase</keyword>